<evidence type="ECO:0000313" key="5">
    <source>
        <dbReference type="EMBL" id="QHT25850.1"/>
    </source>
</evidence>
<comment type="similarity">
    <text evidence="1">Belongs to the aspartyl/asparaginyl beta-hydroxylase family.</text>
</comment>
<dbReference type="GO" id="GO:0016020">
    <property type="term" value="C:membrane"/>
    <property type="evidence" value="ECO:0007669"/>
    <property type="project" value="TreeGrafter"/>
</dbReference>
<accession>A0A6C0EB94</accession>
<dbReference type="EMBL" id="MN739775">
    <property type="protein sequence ID" value="QHT25850.1"/>
    <property type="molecule type" value="Genomic_DNA"/>
</dbReference>
<reference evidence="5" key="1">
    <citation type="journal article" date="2020" name="Nature">
        <title>Giant virus diversity and host interactions through global metagenomics.</title>
        <authorList>
            <person name="Schulz F."/>
            <person name="Roux S."/>
            <person name="Paez-Espino D."/>
            <person name="Jungbluth S."/>
            <person name="Walsh D.A."/>
            <person name="Denef V.J."/>
            <person name="McMahon K.D."/>
            <person name="Konstantinidis K.T."/>
            <person name="Eloe-Fadrosh E.A."/>
            <person name="Kyrpides N.C."/>
            <person name="Woyke T."/>
        </authorList>
    </citation>
    <scope>NUCLEOTIDE SEQUENCE</scope>
    <source>
        <strain evidence="5">GVMAG-M-3300023179-27</strain>
    </source>
</reference>
<keyword evidence="2" id="KW-0223">Dioxygenase</keyword>
<dbReference type="GO" id="GO:0051213">
    <property type="term" value="F:dioxygenase activity"/>
    <property type="evidence" value="ECO:0007669"/>
    <property type="project" value="UniProtKB-KW"/>
</dbReference>
<dbReference type="Gene3D" id="2.60.120.330">
    <property type="entry name" value="B-lactam Antibiotic, Isopenicillin N Synthase, Chain"/>
    <property type="match status" value="1"/>
</dbReference>
<sequence>MDKSFYTADEISPKLKLINENKSKIINEALKIDTGWIDWVEKYLYASDGKWTVYPIFIFGEWDKQALKECPYTVNFLKQLSGLKLAILSKLSSKMKLNPHRGWKNHSNNVIRCHYGLKVPEGCYVSIRDKNEELIKYHMAEEWLCFDDSKEHYAENTSDDDRIVLIVDIERPYYISKGTSTVEDSKELIEVINYFRKRNI</sequence>
<dbReference type="InterPro" id="IPR007803">
    <property type="entry name" value="Asp/Arg/Pro-Hydrxlase"/>
</dbReference>
<feature type="domain" description="Aspartyl/asparaginy/proline hydroxylase" evidence="4">
    <location>
        <begin position="21"/>
        <end position="172"/>
    </location>
</feature>
<evidence type="ECO:0000259" key="4">
    <source>
        <dbReference type="Pfam" id="PF05118"/>
    </source>
</evidence>
<evidence type="ECO:0000256" key="2">
    <source>
        <dbReference type="ARBA" id="ARBA00022964"/>
    </source>
</evidence>
<dbReference type="InterPro" id="IPR051821">
    <property type="entry name" value="Asp/Asn_beta-hydroxylase"/>
</dbReference>
<dbReference type="InterPro" id="IPR027443">
    <property type="entry name" value="IPNS-like_sf"/>
</dbReference>
<dbReference type="PANTHER" id="PTHR46332">
    <property type="entry name" value="ASPARTATE BETA-HYDROXYLASE DOMAIN-CONTAINING PROTEIN 2"/>
    <property type="match status" value="1"/>
</dbReference>
<dbReference type="Pfam" id="PF05118">
    <property type="entry name" value="Asp_Arg_Hydrox"/>
    <property type="match status" value="1"/>
</dbReference>
<evidence type="ECO:0000256" key="3">
    <source>
        <dbReference type="ARBA" id="ARBA00023002"/>
    </source>
</evidence>
<keyword evidence="3" id="KW-0560">Oxidoreductase</keyword>
<organism evidence="5">
    <name type="scientific">viral metagenome</name>
    <dbReference type="NCBI Taxonomy" id="1070528"/>
    <lineage>
        <taxon>unclassified sequences</taxon>
        <taxon>metagenomes</taxon>
        <taxon>organismal metagenomes</taxon>
    </lineage>
</organism>
<proteinExistence type="inferred from homology"/>
<name>A0A6C0EB94_9ZZZZ</name>
<protein>
    <recommendedName>
        <fullName evidence="4">Aspartyl/asparaginy/proline hydroxylase domain-containing protein</fullName>
    </recommendedName>
</protein>
<dbReference type="AlphaFoldDB" id="A0A6C0EB94"/>
<dbReference type="PANTHER" id="PTHR46332:SF5">
    <property type="entry name" value="ASPARTATE BETA-HYDROXYLASE DOMAIN CONTAINING 2"/>
    <property type="match status" value="1"/>
</dbReference>
<dbReference type="SUPFAM" id="SSF51197">
    <property type="entry name" value="Clavaminate synthase-like"/>
    <property type="match status" value="1"/>
</dbReference>
<evidence type="ECO:0000256" key="1">
    <source>
        <dbReference type="ARBA" id="ARBA00007730"/>
    </source>
</evidence>